<dbReference type="InterPro" id="IPR018490">
    <property type="entry name" value="cNMP-bd_dom_sf"/>
</dbReference>
<dbReference type="EMBL" id="JBGBPQ010000018">
    <property type="protein sequence ID" value="KAL1507122.1"/>
    <property type="molecule type" value="Genomic_DNA"/>
</dbReference>
<dbReference type="PROSITE" id="PS00889">
    <property type="entry name" value="CNMP_BINDING_2"/>
    <property type="match status" value="1"/>
</dbReference>
<evidence type="ECO:0000256" key="1">
    <source>
        <dbReference type="SAM" id="MobiDB-lite"/>
    </source>
</evidence>
<evidence type="ECO:0000313" key="4">
    <source>
        <dbReference type="Proteomes" id="UP001515480"/>
    </source>
</evidence>
<dbReference type="AlphaFoldDB" id="A0AB34ITG9"/>
<feature type="compositionally biased region" description="Gly residues" evidence="1">
    <location>
        <begin position="327"/>
        <end position="338"/>
    </location>
</feature>
<organism evidence="3 4">
    <name type="scientific">Prymnesium parvum</name>
    <name type="common">Toxic golden alga</name>
    <dbReference type="NCBI Taxonomy" id="97485"/>
    <lineage>
        <taxon>Eukaryota</taxon>
        <taxon>Haptista</taxon>
        <taxon>Haptophyta</taxon>
        <taxon>Prymnesiophyceae</taxon>
        <taxon>Prymnesiales</taxon>
        <taxon>Prymnesiaceae</taxon>
        <taxon>Prymnesium</taxon>
    </lineage>
</organism>
<accession>A0AB34ITG9</accession>
<feature type="region of interest" description="Disordered" evidence="1">
    <location>
        <begin position="142"/>
        <end position="173"/>
    </location>
</feature>
<dbReference type="Pfam" id="PF00027">
    <property type="entry name" value="cNMP_binding"/>
    <property type="match status" value="2"/>
</dbReference>
<name>A0AB34ITG9_PRYPA</name>
<feature type="region of interest" description="Disordered" evidence="1">
    <location>
        <begin position="632"/>
        <end position="666"/>
    </location>
</feature>
<feature type="region of interest" description="Disordered" evidence="1">
    <location>
        <begin position="298"/>
        <end position="354"/>
    </location>
</feature>
<dbReference type="PROSITE" id="PS50042">
    <property type="entry name" value="CNMP_BINDING_3"/>
    <property type="match status" value="2"/>
</dbReference>
<feature type="compositionally biased region" description="Basic and acidic residues" evidence="1">
    <location>
        <begin position="146"/>
        <end position="161"/>
    </location>
</feature>
<dbReference type="SMART" id="SM00100">
    <property type="entry name" value="cNMP"/>
    <property type="match status" value="2"/>
</dbReference>
<protein>
    <recommendedName>
        <fullName evidence="2">Cyclic nucleotide-binding domain-containing protein</fullName>
    </recommendedName>
</protein>
<dbReference type="Gene3D" id="2.60.120.10">
    <property type="entry name" value="Jelly Rolls"/>
    <property type="match status" value="2"/>
</dbReference>
<dbReference type="CDD" id="cd00038">
    <property type="entry name" value="CAP_ED"/>
    <property type="match status" value="2"/>
</dbReference>
<dbReference type="InterPro" id="IPR014710">
    <property type="entry name" value="RmlC-like_jellyroll"/>
</dbReference>
<feature type="compositionally biased region" description="Low complexity" evidence="1">
    <location>
        <begin position="640"/>
        <end position="661"/>
    </location>
</feature>
<dbReference type="PANTHER" id="PTHR23011">
    <property type="entry name" value="CYCLIC NUCLEOTIDE-BINDING DOMAIN CONTAINING PROTEIN"/>
    <property type="match status" value="1"/>
</dbReference>
<evidence type="ECO:0000313" key="3">
    <source>
        <dbReference type="EMBL" id="KAL1507122.1"/>
    </source>
</evidence>
<dbReference type="InterPro" id="IPR000595">
    <property type="entry name" value="cNMP-bd_dom"/>
</dbReference>
<dbReference type="PANTHER" id="PTHR23011:SF28">
    <property type="entry name" value="CYCLIC NUCLEOTIDE-BINDING DOMAIN CONTAINING PROTEIN"/>
    <property type="match status" value="1"/>
</dbReference>
<feature type="region of interest" description="Disordered" evidence="1">
    <location>
        <begin position="1"/>
        <end position="56"/>
    </location>
</feature>
<dbReference type="SUPFAM" id="SSF51206">
    <property type="entry name" value="cAMP-binding domain-like"/>
    <property type="match status" value="2"/>
</dbReference>
<comment type="caution">
    <text evidence="3">The sequence shown here is derived from an EMBL/GenBank/DDBJ whole genome shotgun (WGS) entry which is preliminary data.</text>
</comment>
<reference evidence="3 4" key="1">
    <citation type="journal article" date="2024" name="Science">
        <title>Giant polyketide synthase enzymes in the biosynthesis of giant marine polyether toxins.</title>
        <authorList>
            <person name="Fallon T.R."/>
            <person name="Shende V.V."/>
            <person name="Wierzbicki I.H."/>
            <person name="Pendleton A.L."/>
            <person name="Watervoot N.F."/>
            <person name="Auber R.P."/>
            <person name="Gonzalez D.J."/>
            <person name="Wisecaver J.H."/>
            <person name="Moore B.S."/>
        </authorList>
    </citation>
    <scope>NUCLEOTIDE SEQUENCE [LARGE SCALE GENOMIC DNA]</scope>
    <source>
        <strain evidence="3 4">12B1</strain>
    </source>
</reference>
<keyword evidence="4" id="KW-1185">Reference proteome</keyword>
<sequence>MAQTDRLRTPRRLPGGREGDRVPKGVRAAQHALVSPRQDLTPLLGTPRLPAPPFSPQPHSAVKALYRGRVPLGGATLYLVRHKVHQNHDKHWVLFGEKKNPPETSSHPMQLPPLPPLPSLVELLSAPGEQSLSERTAGLIRRRHESQKLADAAEQRARRAGESPPTEVGADALRGGAKFKPGLLPSNHIWQREEERLDFSHEVADASFKSVHARLGLCSQRGDCVLSECSNNTARRRKVVAAESHCSSSSTEARGFGAVADAAEPFGDGEPRRPRTSLTCRHRRGSCAWPLNAAFARLRDDGKPDSPSAVSAANSPREAGSAFDLGADGGENGGGGGEGNDEAGQGGAVENEVSVPTTKEDVIRLLSKVNCFAPLTKEQVEEAFSRGFVLSMPRYCTIYREGILGSSFFVVLRGKVKCTSSREEKLIRAGECFGEESLVMLRRTHTMTTVDECELMQFEAKVLEDLPLDLVDVRAEVVSQALSKTVFFKPLSHLSLVRIARITEMETFGEFENIFREGDRGDKMYIVVDGKVCLHIGQRGVGYVSSLTERNWFGELALLNSAARTASATCVDPTRVLTVSRDNFKALLEMMPALKSLFKSDSNAITSMNRMKTRRNSAEKLFHRIQRYQRSQEQKLAEIAPSETAASPATSPNTSPNTNETKSAASKRQGFFTLDMKVSSFQGAKASVVVDGMQQSAAAISPGK</sequence>
<feature type="domain" description="Cyclic nucleotide-binding" evidence="2">
    <location>
        <begin position="487"/>
        <end position="588"/>
    </location>
</feature>
<dbReference type="InterPro" id="IPR018488">
    <property type="entry name" value="cNMP-bd_CS"/>
</dbReference>
<proteinExistence type="predicted"/>
<feature type="domain" description="Cyclic nucleotide-binding" evidence="2">
    <location>
        <begin position="371"/>
        <end position="484"/>
    </location>
</feature>
<dbReference type="Proteomes" id="UP001515480">
    <property type="component" value="Unassembled WGS sequence"/>
</dbReference>
<evidence type="ECO:0000259" key="2">
    <source>
        <dbReference type="PROSITE" id="PS50042"/>
    </source>
</evidence>
<gene>
    <name evidence="3" type="ORF">AB1Y20_007977</name>
</gene>